<dbReference type="InterPro" id="IPR027417">
    <property type="entry name" value="P-loop_NTPase"/>
</dbReference>
<evidence type="ECO:0000313" key="1">
    <source>
        <dbReference type="EMBL" id="CAE7667442.1"/>
    </source>
</evidence>
<reference evidence="1" key="1">
    <citation type="submission" date="2021-02" db="EMBL/GenBank/DDBJ databases">
        <authorList>
            <person name="Dougan E. K."/>
            <person name="Rhodes N."/>
            <person name="Thang M."/>
            <person name="Chan C."/>
        </authorList>
    </citation>
    <scope>NUCLEOTIDE SEQUENCE</scope>
</reference>
<keyword evidence="2" id="KW-1185">Reference proteome</keyword>
<dbReference type="EMBL" id="CAJNJA010032458">
    <property type="protein sequence ID" value="CAE7667442.1"/>
    <property type="molecule type" value="Genomic_DNA"/>
</dbReference>
<feature type="non-terminal residue" evidence="1">
    <location>
        <position position="1"/>
    </location>
</feature>
<dbReference type="OrthoDB" id="436009at2759"/>
<name>A0A812W6C4_9DINO</name>
<protein>
    <submittedName>
        <fullName evidence="1">Uncharacterized protein</fullName>
    </submittedName>
</protein>
<comment type="caution">
    <text evidence="1">The sequence shown here is derived from an EMBL/GenBank/DDBJ whole genome shotgun (WGS) entry which is preliminary data.</text>
</comment>
<gene>
    <name evidence="1" type="ORF">SNEC2469_LOCUS19073</name>
</gene>
<sequence>MMRDPIQRIFSAYADQEWSHGKDFKDIVTYAHSEAHALTCQIMRDGMIDPPPPRCGDLNETDAEQAVARIREGFAFVGLVEEWDLSICLLHRMFGGDCLPSDFMDSRPTFSGDTTNHEYNTSLLDGYDDPVDRLLYNGAKELFAKRLLEYN</sequence>
<organism evidence="1 2">
    <name type="scientific">Symbiodinium necroappetens</name>
    <dbReference type="NCBI Taxonomy" id="1628268"/>
    <lineage>
        <taxon>Eukaryota</taxon>
        <taxon>Sar</taxon>
        <taxon>Alveolata</taxon>
        <taxon>Dinophyceae</taxon>
        <taxon>Suessiales</taxon>
        <taxon>Symbiodiniaceae</taxon>
        <taxon>Symbiodinium</taxon>
    </lineage>
</organism>
<accession>A0A812W6C4</accession>
<dbReference type="Gene3D" id="3.40.50.300">
    <property type="entry name" value="P-loop containing nucleotide triphosphate hydrolases"/>
    <property type="match status" value="1"/>
</dbReference>
<dbReference type="AlphaFoldDB" id="A0A812W6C4"/>
<proteinExistence type="predicted"/>
<evidence type="ECO:0000313" key="2">
    <source>
        <dbReference type="Proteomes" id="UP000601435"/>
    </source>
</evidence>
<dbReference type="Proteomes" id="UP000601435">
    <property type="component" value="Unassembled WGS sequence"/>
</dbReference>